<sequence>MYSQDILATLSMLNHLSNNDLEEILNDDGRFEEIDNDIKQHKILEATKQVECQLDGESESLENLDIDDIEKLRKKRLQEMKKVH</sequence>
<dbReference type="AlphaFoldDB" id="A0A9R1T0T1"/>
<dbReference type="KEGG" id="fas:105265009"/>
<gene>
    <name evidence="2" type="primary">LOC105265009</name>
</gene>
<keyword evidence="1" id="KW-1185">Reference proteome</keyword>
<dbReference type="OrthoDB" id="10004364at2759"/>
<proteinExistence type="predicted"/>
<dbReference type="RefSeq" id="XP_011300575.1">
    <property type="nucleotide sequence ID" value="XM_011302273.1"/>
</dbReference>
<reference evidence="2" key="1">
    <citation type="submission" date="2025-08" db="UniProtKB">
        <authorList>
            <consortium name="RefSeq"/>
        </authorList>
    </citation>
    <scope>IDENTIFICATION</scope>
    <source>
        <strain evidence="2">USDA-PBARC FA_bdor</strain>
        <tissue evidence="2">Whole organism</tissue>
    </source>
</reference>
<evidence type="ECO:0000313" key="1">
    <source>
        <dbReference type="Proteomes" id="UP000694866"/>
    </source>
</evidence>
<dbReference type="Proteomes" id="UP000694866">
    <property type="component" value="Unplaced"/>
</dbReference>
<protein>
    <submittedName>
        <fullName evidence="2">Thioredoxin domain-containing protein 9-like</fullName>
    </submittedName>
</protein>
<accession>A0A9R1T0T1</accession>
<evidence type="ECO:0000313" key="2">
    <source>
        <dbReference type="RefSeq" id="XP_011300575.1"/>
    </source>
</evidence>
<name>A0A9R1T0T1_9HYME</name>
<dbReference type="GeneID" id="105265009"/>
<organism evidence="1 2">
    <name type="scientific">Fopius arisanus</name>
    <dbReference type="NCBI Taxonomy" id="64838"/>
    <lineage>
        <taxon>Eukaryota</taxon>
        <taxon>Metazoa</taxon>
        <taxon>Ecdysozoa</taxon>
        <taxon>Arthropoda</taxon>
        <taxon>Hexapoda</taxon>
        <taxon>Insecta</taxon>
        <taxon>Pterygota</taxon>
        <taxon>Neoptera</taxon>
        <taxon>Endopterygota</taxon>
        <taxon>Hymenoptera</taxon>
        <taxon>Apocrita</taxon>
        <taxon>Ichneumonoidea</taxon>
        <taxon>Braconidae</taxon>
        <taxon>Opiinae</taxon>
        <taxon>Fopius</taxon>
    </lineage>
</organism>